<dbReference type="PANTHER" id="PTHR31438:SF1">
    <property type="entry name" value="LYSINE N-ACYLTRANSFERASE C17G9.06C-RELATED"/>
    <property type="match status" value="1"/>
</dbReference>
<organism evidence="6 7">
    <name type="scientific">Streptomonospora nanhaiensis</name>
    <dbReference type="NCBI Taxonomy" id="1323731"/>
    <lineage>
        <taxon>Bacteria</taxon>
        <taxon>Bacillati</taxon>
        <taxon>Actinomycetota</taxon>
        <taxon>Actinomycetes</taxon>
        <taxon>Streptosporangiales</taxon>
        <taxon>Nocardiopsidaceae</taxon>
        <taxon>Streptomonospora</taxon>
    </lineage>
</organism>
<name>A0A853BH98_9ACTN</name>
<dbReference type="UniPathway" id="UPA00011"/>
<dbReference type="RefSeq" id="WP_308118975.1">
    <property type="nucleotide sequence ID" value="NZ_JACCFO010000001.1"/>
</dbReference>
<gene>
    <name evidence="6" type="ORF">HNR12_000204</name>
</gene>
<dbReference type="SUPFAM" id="SSF55729">
    <property type="entry name" value="Acyl-CoA N-acyltransferases (Nat)"/>
    <property type="match status" value="1"/>
</dbReference>
<keyword evidence="7" id="KW-1185">Reference proteome</keyword>
<keyword evidence="6" id="KW-0808">Transferase</keyword>
<evidence type="ECO:0000313" key="6">
    <source>
        <dbReference type="EMBL" id="NYI93927.1"/>
    </source>
</evidence>
<evidence type="ECO:0000256" key="2">
    <source>
        <dbReference type="ARBA" id="ARBA00005102"/>
    </source>
</evidence>
<proteinExistence type="predicted"/>
<dbReference type="Gene3D" id="3.40.630.30">
    <property type="match status" value="1"/>
</dbReference>
<dbReference type="AlphaFoldDB" id="A0A853BH98"/>
<dbReference type="Pfam" id="PF13523">
    <property type="entry name" value="Acetyltransf_8"/>
    <property type="match status" value="1"/>
</dbReference>
<reference evidence="6 7" key="1">
    <citation type="submission" date="2020-07" db="EMBL/GenBank/DDBJ databases">
        <title>Sequencing the genomes of 1000 actinobacteria strains.</title>
        <authorList>
            <person name="Klenk H.-P."/>
        </authorList>
    </citation>
    <scope>NUCLEOTIDE SEQUENCE [LARGE SCALE GENOMIC DNA]</scope>
    <source>
        <strain evidence="6 7">DSM 45927</strain>
    </source>
</reference>
<dbReference type="InterPro" id="IPR016181">
    <property type="entry name" value="Acyl_CoA_acyltransferase"/>
</dbReference>
<comment type="caution">
    <text evidence="6">The sequence shown here is derived from an EMBL/GenBank/DDBJ whole genome shotgun (WGS) entry which is preliminary data.</text>
</comment>
<evidence type="ECO:0000256" key="1">
    <source>
        <dbReference type="ARBA" id="ARBA00003818"/>
    </source>
</evidence>
<comment type="function">
    <text evidence="1">Acyltransferase required for the direct transfer of medium- to long-chain fatty acyl moieties from a carrier protein (MbtL) on to the epsilon-amino group of lysine residue in the mycobactin core.</text>
</comment>
<protein>
    <recommendedName>
        <fullName evidence="3">Lysine N-acyltransferase MbtK</fullName>
    </recommendedName>
    <alternativeName>
        <fullName evidence="4">Mycobactin synthase protein K</fullName>
    </alternativeName>
</protein>
<comment type="pathway">
    <text evidence="2">Siderophore biosynthesis; mycobactin biosynthesis.</text>
</comment>
<dbReference type="PANTHER" id="PTHR31438">
    <property type="entry name" value="LYSINE N-ACYLTRANSFERASE C17G9.06C-RELATED"/>
    <property type="match status" value="1"/>
</dbReference>
<feature type="domain" description="Acyltransferase MbtK/IucB-like conserved" evidence="5">
    <location>
        <begin position="40"/>
        <end position="89"/>
    </location>
</feature>
<dbReference type="EMBL" id="JACCFO010000001">
    <property type="protein sequence ID" value="NYI93927.1"/>
    <property type="molecule type" value="Genomic_DNA"/>
</dbReference>
<evidence type="ECO:0000256" key="4">
    <source>
        <dbReference type="ARBA" id="ARBA00031122"/>
    </source>
</evidence>
<evidence type="ECO:0000313" key="7">
    <source>
        <dbReference type="Proteomes" id="UP000575985"/>
    </source>
</evidence>
<dbReference type="GO" id="GO:0019290">
    <property type="term" value="P:siderophore biosynthetic process"/>
    <property type="evidence" value="ECO:0007669"/>
    <property type="project" value="InterPro"/>
</dbReference>
<accession>A0A853BH98</accession>
<evidence type="ECO:0000256" key="3">
    <source>
        <dbReference type="ARBA" id="ARBA00020586"/>
    </source>
</evidence>
<dbReference type="InterPro" id="IPR019432">
    <property type="entry name" value="Acyltransferase_MbtK/IucB-like"/>
</dbReference>
<evidence type="ECO:0000259" key="5">
    <source>
        <dbReference type="SMART" id="SM01006"/>
    </source>
</evidence>
<dbReference type="SMART" id="SM01006">
    <property type="entry name" value="AlcB"/>
    <property type="match status" value="1"/>
</dbReference>
<sequence>MSLSEPADTARRSPREITVAARVLAAGPPPEVRPAPPFAARVARDHGADLDLVHAWMNRPHVAAFYDQAWSRERWGDELAAQRAGTFARPHIVGYEGADVAYVELYRAARDVVARHYAAEPHDVGLHIAIGAAERTGAGLGRRVIDAVAAAVFAADPECRRVVMEPDAANTAARRAAEGAGLRLLAEVDLPHKRAALLVRTREA</sequence>
<dbReference type="Proteomes" id="UP000575985">
    <property type="component" value="Unassembled WGS sequence"/>
</dbReference>
<dbReference type="GO" id="GO:0016410">
    <property type="term" value="F:N-acyltransferase activity"/>
    <property type="evidence" value="ECO:0007669"/>
    <property type="project" value="TreeGrafter"/>
</dbReference>